<reference evidence="2 3" key="1">
    <citation type="journal article" date="2019" name="Syst. Appl. Microbiol.">
        <title>Polyphasic characterization of two novel Lactobacillus spp. isolated from blown salami packages: Description of Lactobacillus halodurans sp. nov. and Lactobacillus salsicarnum sp. nov.</title>
        <authorList>
            <person name="Schuster J.A."/>
            <person name="Klingl A."/>
            <person name="Vogel R.F."/>
            <person name="Ehrmann M.A."/>
        </authorList>
    </citation>
    <scope>NUCLEOTIDE SEQUENCE [LARGE SCALE GENOMIC DNA]</scope>
    <source>
        <strain evidence="2 3">TMW 1.2172</strain>
    </source>
</reference>
<dbReference type="RefSeq" id="WP_153385567.1">
    <property type="nucleotide sequence ID" value="NZ_VDFP01000012.1"/>
</dbReference>
<accession>A0A5P0ZPK1</accession>
<dbReference type="AlphaFoldDB" id="A0A5P0ZPK1"/>
<dbReference type="Proteomes" id="UP000414364">
    <property type="component" value="Unassembled WGS sequence"/>
</dbReference>
<name>A0A5P0ZPK1_9LACO</name>
<keyword evidence="1" id="KW-0472">Membrane</keyword>
<dbReference type="Gene3D" id="2.160.20.120">
    <property type="match status" value="1"/>
</dbReference>
<evidence type="ECO:0000313" key="2">
    <source>
        <dbReference type="EMBL" id="MQS76177.1"/>
    </source>
</evidence>
<dbReference type="EMBL" id="VDFP01000012">
    <property type="protein sequence ID" value="MQS76177.1"/>
    <property type="molecule type" value="Genomic_DNA"/>
</dbReference>
<evidence type="ECO:0000313" key="3">
    <source>
        <dbReference type="Proteomes" id="UP000414364"/>
    </source>
</evidence>
<gene>
    <name evidence="2" type="ORF">FHL06_07235</name>
</gene>
<sequence length="311" mass="34734">MRKYFVTGFYLLIVGGILLLGGFLMGANRSVVWNHGFKVAQNVDETYPLEKFDNIYLDGRSANVNVRFGDRYKIHVDGDKSQAPTYKVKDGTLTVSANKQKNHIGVNFFGRESVTITIPMNKSLDNISINLADSNIHINDVTVSHLMKTAKDLDYDANLYLNDVTIKKLNKANFYNATFSTKNSKISDMTLSASDYSDFKADNTTFTRSNINLDESNLSLQESNLDSMNALINHGKVAISKSTLMNQNKFKLFNSGRFSGSSIMVDGMKLSTDRGIVRYFGKNYGNNYQNKIDSTNLLDVKAADKGLITIK</sequence>
<keyword evidence="1" id="KW-0812">Transmembrane</keyword>
<feature type="transmembrane region" description="Helical" evidence="1">
    <location>
        <begin position="7"/>
        <end position="27"/>
    </location>
</feature>
<organism evidence="2 3">
    <name type="scientific">Companilactobacillus halodurans</name>
    <dbReference type="NCBI Taxonomy" id="2584183"/>
    <lineage>
        <taxon>Bacteria</taxon>
        <taxon>Bacillati</taxon>
        <taxon>Bacillota</taxon>
        <taxon>Bacilli</taxon>
        <taxon>Lactobacillales</taxon>
        <taxon>Lactobacillaceae</taxon>
        <taxon>Companilactobacillus</taxon>
    </lineage>
</organism>
<evidence type="ECO:0000256" key="1">
    <source>
        <dbReference type="SAM" id="Phobius"/>
    </source>
</evidence>
<keyword evidence="1" id="KW-1133">Transmembrane helix</keyword>
<comment type="caution">
    <text evidence="2">The sequence shown here is derived from an EMBL/GenBank/DDBJ whole genome shotgun (WGS) entry which is preliminary data.</text>
</comment>
<proteinExistence type="predicted"/>
<protein>
    <submittedName>
        <fullName evidence="2">DUF4097 domain-containing protein</fullName>
    </submittedName>
</protein>